<evidence type="ECO:0000313" key="1">
    <source>
        <dbReference type="EMBL" id="KAG2255509.1"/>
    </source>
</evidence>
<proteinExistence type="predicted"/>
<protein>
    <submittedName>
        <fullName evidence="1">Uncharacterized protein</fullName>
    </submittedName>
</protein>
<dbReference type="OrthoDB" id="10510728at2759"/>
<gene>
    <name evidence="1" type="ORF">Bca52824_074803</name>
</gene>
<sequence>MMRKWIEPKKTRQMPLVFFREEDWEKLELGQLPPRKPIRIGPATLDFEIANRLMDKSEWLNSLEIGAAMRIRGENIFETMETSSCRLHDCRLQQYD</sequence>
<reference evidence="1 2" key="1">
    <citation type="submission" date="2020-02" db="EMBL/GenBank/DDBJ databases">
        <authorList>
            <person name="Ma Q."/>
            <person name="Huang Y."/>
            <person name="Song X."/>
            <person name="Pei D."/>
        </authorList>
    </citation>
    <scope>NUCLEOTIDE SEQUENCE [LARGE SCALE GENOMIC DNA]</scope>
    <source>
        <strain evidence="1">Sxm20200214</strain>
        <tissue evidence="1">Leaf</tissue>
    </source>
</reference>
<comment type="caution">
    <text evidence="1">The sequence shown here is derived from an EMBL/GenBank/DDBJ whole genome shotgun (WGS) entry which is preliminary data.</text>
</comment>
<evidence type="ECO:0000313" key="2">
    <source>
        <dbReference type="Proteomes" id="UP000886595"/>
    </source>
</evidence>
<accession>A0A8X7TVS7</accession>
<dbReference type="EMBL" id="JAAMPC010000015">
    <property type="protein sequence ID" value="KAG2255509.1"/>
    <property type="molecule type" value="Genomic_DNA"/>
</dbReference>
<organism evidence="1 2">
    <name type="scientific">Brassica carinata</name>
    <name type="common">Ethiopian mustard</name>
    <name type="synonym">Abyssinian cabbage</name>
    <dbReference type="NCBI Taxonomy" id="52824"/>
    <lineage>
        <taxon>Eukaryota</taxon>
        <taxon>Viridiplantae</taxon>
        <taxon>Streptophyta</taxon>
        <taxon>Embryophyta</taxon>
        <taxon>Tracheophyta</taxon>
        <taxon>Spermatophyta</taxon>
        <taxon>Magnoliopsida</taxon>
        <taxon>eudicotyledons</taxon>
        <taxon>Gunneridae</taxon>
        <taxon>Pentapetalae</taxon>
        <taxon>rosids</taxon>
        <taxon>malvids</taxon>
        <taxon>Brassicales</taxon>
        <taxon>Brassicaceae</taxon>
        <taxon>Brassiceae</taxon>
        <taxon>Brassica</taxon>
    </lineage>
</organism>
<dbReference type="Proteomes" id="UP000886595">
    <property type="component" value="Unassembled WGS sequence"/>
</dbReference>
<name>A0A8X7TVS7_BRACI</name>
<dbReference type="AlphaFoldDB" id="A0A8X7TVS7"/>
<keyword evidence="2" id="KW-1185">Reference proteome</keyword>